<gene>
    <name evidence="2" type="primary">ccoH</name>
    <name evidence="2" type="ORF">GCM10007103_01470</name>
</gene>
<keyword evidence="1" id="KW-0812">Transmembrane</keyword>
<reference evidence="2" key="1">
    <citation type="journal article" date="2014" name="Int. J. Syst. Evol. Microbiol.">
        <title>Complete genome sequence of Corynebacterium casei LMG S-19264T (=DSM 44701T), isolated from a smear-ripened cheese.</title>
        <authorList>
            <consortium name="US DOE Joint Genome Institute (JGI-PGF)"/>
            <person name="Walter F."/>
            <person name="Albersmeier A."/>
            <person name="Kalinowski J."/>
            <person name="Ruckert C."/>
        </authorList>
    </citation>
    <scope>NUCLEOTIDE SEQUENCE</scope>
    <source>
        <strain evidence="2">KCTC 12719</strain>
    </source>
</reference>
<organism evidence="2 3">
    <name type="scientific">Salinimicrobium marinum</name>
    <dbReference type="NCBI Taxonomy" id="680283"/>
    <lineage>
        <taxon>Bacteria</taxon>
        <taxon>Pseudomonadati</taxon>
        <taxon>Bacteroidota</taxon>
        <taxon>Flavobacteriia</taxon>
        <taxon>Flavobacteriales</taxon>
        <taxon>Flavobacteriaceae</taxon>
        <taxon>Salinimicrobium</taxon>
    </lineage>
</organism>
<reference evidence="2" key="2">
    <citation type="submission" date="2020-09" db="EMBL/GenBank/DDBJ databases">
        <authorList>
            <person name="Sun Q."/>
            <person name="Kim S."/>
        </authorList>
    </citation>
    <scope>NUCLEOTIDE SEQUENCE</scope>
    <source>
        <strain evidence="2">KCTC 12719</strain>
    </source>
</reference>
<evidence type="ECO:0000313" key="3">
    <source>
        <dbReference type="Proteomes" id="UP000610456"/>
    </source>
</evidence>
<accession>A0A918S5B0</accession>
<dbReference type="RefSeq" id="WP_189602712.1">
    <property type="nucleotide sequence ID" value="NZ_BMXB01000001.1"/>
</dbReference>
<sequence>MKINWGTSIVLAIAAFICFIMYFVVAMSTDKNMEHDLVTEEYYKKELDFQAQLDREQNSQNLAQNILVEQTSQGLLIRFPEDLDYKTIEGKVFLYRPSNKQLDIEIPLSLSSHQMLVPEKHLAGGRWNIEINWEYIDESYYFKKEMSL</sequence>
<keyword evidence="1" id="KW-1133">Transmembrane helix</keyword>
<dbReference type="AlphaFoldDB" id="A0A918S5B0"/>
<proteinExistence type="predicted"/>
<dbReference type="EMBL" id="BMXB01000001">
    <property type="protein sequence ID" value="GHA23964.1"/>
    <property type="molecule type" value="Genomic_DNA"/>
</dbReference>
<name>A0A918S5B0_9FLAO</name>
<protein>
    <submittedName>
        <fullName evidence="2">Cytochrome Cbb3 oxidase maturation protein CcoH</fullName>
    </submittedName>
</protein>
<evidence type="ECO:0000256" key="1">
    <source>
        <dbReference type="SAM" id="Phobius"/>
    </source>
</evidence>
<keyword evidence="1" id="KW-0472">Membrane</keyword>
<dbReference type="InterPro" id="IPR008620">
    <property type="entry name" value="FixH"/>
</dbReference>
<keyword evidence="3" id="KW-1185">Reference proteome</keyword>
<dbReference type="Proteomes" id="UP000610456">
    <property type="component" value="Unassembled WGS sequence"/>
</dbReference>
<evidence type="ECO:0000313" key="2">
    <source>
        <dbReference type="EMBL" id="GHA23964.1"/>
    </source>
</evidence>
<dbReference type="Pfam" id="PF05751">
    <property type="entry name" value="FixH"/>
    <property type="match status" value="1"/>
</dbReference>
<comment type="caution">
    <text evidence="2">The sequence shown here is derived from an EMBL/GenBank/DDBJ whole genome shotgun (WGS) entry which is preliminary data.</text>
</comment>
<feature type="transmembrane region" description="Helical" evidence="1">
    <location>
        <begin position="6"/>
        <end position="25"/>
    </location>
</feature>